<accession>A0A2P2NNU0</accession>
<name>A0A2P2NNU0_RHIMU</name>
<sequence length="33" mass="3592">MEELLSGFCFSSSFCTIGTAACCVWKCLSLILQ</sequence>
<organism evidence="1">
    <name type="scientific">Rhizophora mucronata</name>
    <name type="common">Asiatic mangrove</name>
    <dbReference type="NCBI Taxonomy" id="61149"/>
    <lineage>
        <taxon>Eukaryota</taxon>
        <taxon>Viridiplantae</taxon>
        <taxon>Streptophyta</taxon>
        <taxon>Embryophyta</taxon>
        <taxon>Tracheophyta</taxon>
        <taxon>Spermatophyta</taxon>
        <taxon>Magnoliopsida</taxon>
        <taxon>eudicotyledons</taxon>
        <taxon>Gunneridae</taxon>
        <taxon>Pentapetalae</taxon>
        <taxon>rosids</taxon>
        <taxon>fabids</taxon>
        <taxon>Malpighiales</taxon>
        <taxon>Rhizophoraceae</taxon>
        <taxon>Rhizophora</taxon>
    </lineage>
</organism>
<dbReference type="AlphaFoldDB" id="A0A2P2NNU0"/>
<evidence type="ECO:0000313" key="1">
    <source>
        <dbReference type="EMBL" id="MBX44188.1"/>
    </source>
</evidence>
<proteinExistence type="predicted"/>
<dbReference type="EMBL" id="GGEC01063704">
    <property type="protein sequence ID" value="MBX44188.1"/>
    <property type="molecule type" value="Transcribed_RNA"/>
</dbReference>
<protein>
    <submittedName>
        <fullName evidence="1">Uncharacterized protein</fullName>
    </submittedName>
</protein>
<reference evidence="1" key="1">
    <citation type="submission" date="2018-02" db="EMBL/GenBank/DDBJ databases">
        <title>Rhizophora mucronata_Transcriptome.</title>
        <authorList>
            <person name="Meera S.P."/>
            <person name="Sreeshan A."/>
            <person name="Augustine A."/>
        </authorList>
    </citation>
    <scope>NUCLEOTIDE SEQUENCE</scope>
    <source>
        <tissue evidence="1">Leaf</tissue>
    </source>
</reference>